<evidence type="ECO:0000256" key="1">
    <source>
        <dbReference type="SAM" id="Phobius"/>
    </source>
</evidence>
<keyword evidence="1" id="KW-1133">Transmembrane helix</keyword>
<gene>
    <name evidence="2" type="ORF">MtrunA17_Chr8g0355881</name>
</gene>
<name>A0A396GH53_MEDTR</name>
<dbReference type="AlphaFoldDB" id="A0A396GH53"/>
<protein>
    <recommendedName>
        <fullName evidence="3">Transmembrane protein</fullName>
    </recommendedName>
</protein>
<keyword evidence="1" id="KW-0472">Membrane</keyword>
<evidence type="ECO:0008006" key="3">
    <source>
        <dbReference type="Google" id="ProtNLM"/>
    </source>
</evidence>
<dbReference type="EMBL" id="PSQE01000008">
    <property type="protein sequence ID" value="RHN40546.1"/>
    <property type="molecule type" value="Genomic_DNA"/>
</dbReference>
<keyword evidence="1" id="KW-0812">Transmembrane</keyword>
<proteinExistence type="predicted"/>
<dbReference type="Gramene" id="rna46707">
    <property type="protein sequence ID" value="RHN40546.1"/>
    <property type="gene ID" value="gene46707"/>
</dbReference>
<comment type="caution">
    <text evidence="2">The sequence shown here is derived from an EMBL/GenBank/DDBJ whole genome shotgun (WGS) entry which is preliminary data.</text>
</comment>
<organism evidence="2">
    <name type="scientific">Medicago truncatula</name>
    <name type="common">Barrel medic</name>
    <name type="synonym">Medicago tribuloides</name>
    <dbReference type="NCBI Taxonomy" id="3880"/>
    <lineage>
        <taxon>Eukaryota</taxon>
        <taxon>Viridiplantae</taxon>
        <taxon>Streptophyta</taxon>
        <taxon>Embryophyta</taxon>
        <taxon>Tracheophyta</taxon>
        <taxon>Spermatophyta</taxon>
        <taxon>Magnoliopsida</taxon>
        <taxon>eudicotyledons</taxon>
        <taxon>Gunneridae</taxon>
        <taxon>Pentapetalae</taxon>
        <taxon>rosids</taxon>
        <taxon>fabids</taxon>
        <taxon>Fabales</taxon>
        <taxon>Fabaceae</taxon>
        <taxon>Papilionoideae</taxon>
        <taxon>50 kb inversion clade</taxon>
        <taxon>NPAAA clade</taxon>
        <taxon>Hologalegina</taxon>
        <taxon>IRL clade</taxon>
        <taxon>Trifolieae</taxon>
        <taxon>Medicago</taxon>
    </lineage>
</organism>
<dbReference type="Proteomes" id="UP000265566">
    <property type="component" value="Chromosome 8"/>
</dbReference>
<reference evidence="2" key="1">
    <citation type="journal article" date="2018" name="Nat. Plants">
        <title>Whole-genome landscape of Medicago truncatula symbiotic genes.</title>
        <authorList>
            <person name="Pecrix Y."/>
            <person name="Gamas P."/>
            <person name="Carrere S."/>
        </authorList>
    </citation>
    <scope>NUCLEOTIDE SEQUENCE</scope>
    <source>
        <tissue evidence="2">Leaves</tissue>
    </source>
</reference>
<feature type="transmembrane region" description="Helical" evidence="1">
    <location>
        <begin position="17"/>
        <end position="39"/>
    </location>
</feature>
<sequence>MDCWWCSSASVSSSASVLASLGVCWVLFFVTRWIQIWPFCGGLFRKPERVCSKTRKGLVRLNLLWLVV</sequence>
<accession>A0A396GH53</accession>
<evidence type="ECO:0000313" key="2">
    <source>
        <dbReference type="EMBL" id="RHN40546.1"/>
    </source>
</evidence>